<evidence type="ECO:0000313" key="3">
    <source>
        <dbReference type="Proteomes" id="UP001203136"/>
    </source>
</evidence>
<evidence type="ECO:0000313" key="2">
    <source>
        <dbReference type="EMBL" id="MCK0085400.1"/>
    </source>
</evidence>
<reference evidence="2" key="1">
    <citation type="journal article" date="2022" name="Cell Host Microbe">
        <title>Colonization of the live biotherapeutic product VE303 and modulation of the microbiota and metabolites in healthy volunteers.</title>
        <authorList>
            <person name="Dsouza M."/>
            <person name="Menon R."/>
            <person name="Crossette E."/>
            <person name="Bhattarai S.K."/>
            <person name="Schneider J."/>
            <person name="Kim Y.G."/>
            <person name="Reddy S."/>
            <person name="Caballero S."/>
            <person name="Felix C."/>
            <person name="Cornacchione L."/>
            <person name="Hendrickson J."/>
            <person name="Watson A.R."/>
            <person name="Minot S.S."/>
            <person name="Greenfield N."/>
            <person name="Schopf L."/>
            <person name="Szabady R."/>
            <person name="Patarroyo J."/>
            <person name="Smith W."/>
            <person name="Harrison P."/>
            <person name="Kuijper E.J."/>
            <person name="Kelly C.P."/>
            <person name="Olle B."/>
            <person name="Bobilev D."/>
            <person name="Silber J.L."/>
            <person name="Bucci V."/>
            <person name="Roberts B."/>
            <person name="Faith J."/>
            <person name="Norman J.M."/>
        </authorList>
    </citation>
    <scope>NUCLEOTIDE SEQUENCE</scope>
    <source>
        <strain evidence="2">VE303-04</strain>
    </source>
</reference>
<dbReference type="RefSeq" id="WP_003503418.1">
    <property type="nucleotide sequence ID" value="NZ_BAABZD010000001.1"/>
</dbReference>
<gene>
    <name evidence="2" type="ORF">K5I21_05855</name>
</gene>
<sequence length="136" mass="15760">MYADANVWSVIISLIAAVMAGYAFWKSTGFKEKDYRCLNLYEQYAGSIGKCIAEDTPENRREYKINYCRLYVYIDPLLKAQMETIDESMANNELDDVNSGLQELSKLYNEVYNISQFSPRRKAQKGKPFIQININK</sequence>
<dbReference type="EMBL" id="JAINVB010000001">
    <property type="protein sequence ID" value="MCK0085400.1"/>
    <property type="molecule type" value="Genomic_DNA"/>
</dbReference>
<evidence type="ECO:0000256" key="1">
    <source>
        <dbReference type="SAM" id="Phobius"/>
    </source>
</evidence>
<keyword evidence="1" id="KW-0812">Transmembrane</keyword>
<comment type="caution">
    <text evidence="2">The sequence shown here is derived from an EMBL/GenBank/DDBJ whole genome shotgun (WGS) entry which is preliminary data.</text>
</comment>
<protein>
    <submittedName>
        <fullName evidence="2">Uncharacterized protein</fullName>
    </submittedName>
</protein>
<keyword evidence="1" id="KW-1133">Transmembrane helix</keyword>
<dbReference type="AlphaFoldDB" id="A0AAW5EZ57"/>
<feature type="transmembrane region" description="Helical" evidence="1">
    <location>
        <begin position="6"/>
        <end position="25"/>
    </location>
</feature>
<dbReference type="Proteomes" id="UP001203136">
    <property type="component" value="Unassembled WGS sequence"/>
</dbReference>
<accession>A0AAW5EZ57</accession>
<proteinExistence type="predicted"/>
<organism evidence="2 3">
    <name type="scientific">Clostridium symbiosum</name>
    <name type="common">Bacteroides symbiosus</name>
    <dbReference type="NCBI Taxonomy" id="1512"/>
    <lineage>
        <taxon>Bacteria</taxon>
        <taxon>Bacillati</taxon>
        <taxon>Bacillota</taxon>
        <taxon>Clostridia</taxon>
        <taxon>Lachnospirales</taxon>
        <taxon>Lachnospiraceae</taxon>
        <taxon>Otoolea</taxon>
    </lineage>
</organism>
<name>A0AAW5EZ57_CLOSY</name>
<keyword evidence="1" id="KW-0472">Membrane</keyword>